<comment type="caution">
    <text evidence="3">The sequence shown here is derived from an EMBL/GenBank/DDBJ whole genome shotgun (WGS) entry which is preliminary data.</text>
</comment>
<dbReference type="RefSeq" id="WP_379947517.1">
    <property type="nucleotide sequence ID" value="NZ_JBHMAF010000007.1"/>
</dbReference>
<gene>
    <name evidence="3" type="ORF">ACFFMS_01365</name>
</gene>
<sequence>MVANVKMLKYISHNGTAKPINTAKEHIKYMEVNREHHRNNPDLFNDKSDKLNRKELFKRIEEQPKNGVVLHKMVITMSEDERDRLKIDLRELARDTMSSFEAKIGRRLDWVGAIHDDKGHPHVHIAFRGRDLDGKQVGIYPVHVKQLKEIAEREKVRQAERNLPRSQVRDILKEFEKEREFTRDMKFEQSYDNRPFSTGSEFTKDMLNMVEQLIKQSQREIAKTQHKAHREAQREAERRRTKGRGR</sequence>
<reference evidence="3 4" key="1">
    <citation type="submission" date="2024-09" db="EMBL/GenBank/DDBJ databases">
        <authorList>
            <person name="Sun Q."/>
            <person name="Mori K."/>
        </authorList>
    </citation>
    <scope>NUCLEOTIDE SEQUENCE [LARGE SCALE GENOMIC DNA]</scope>
    <source>
        <strain evidence="3 4">JCM 11201</strain>
    </source>
</reference>
<dbReference type="EMBL" id="JBHMAF010000007">
    <property type="protein sequence ID" value="MFB9757203.1"/>
    <property type="molecule type" value="Genomic_DNA"/>
</dbReference>
<evidence type="ECO:0000313" key="3">
    <source>
        <dbReference type="EMBL" id="MFB9757203.1"/>
    </source>
</evidence>
<dbReference type="Pfam" id="PF03432">
    <property type="entry name" value="Relaxase"/>
    <property type="match status" value="1"/>
</dbReference>
<accession>A0ABV5W9E4</accession>
<keyword evidence="4" id="KW-1185">Reference proteome</keyword>
<evidence type="ECO:0000313" key="4">
    <source>
        <dbReference type="Proteomes" id="UP001589609"/>
    </source>
</evidence>
<name>A0ABV5W9E4_9BACI</name>
<organism evidence="3 4">
    <name type="scientific">Ectobacillus funiculus</name>
    <dbReference type="NCBI Taxonomy" id="137993"/>
    <lineage>
        <taxon>Bacteria</taxon>
        <taxon>Bacillati</taxon>
        <taxon>Bacillota</taxon>
        <taxon>Bacilli</taxon>
        <taxon>Bacillales</taxon>
        <taxon>Bacillaceae</taxon>
        <taxon>Ectobacillus</taxon>
    </lineage>
</organism>
<evidence type="ECO:0000259" key="2">
    <source>
        <dbReference type="Pfam" id="PF03432"/>
    </source>
</evidence>
<feature type="domain" description="MobA/VirD2-like nuclease" evidence="2">
    <location>
        <begin position="60"/>
        <end position="152"/>
    </location>
</feature>
<evidence type="ECO:0000256" key="1">
    <source>
        <dbReference type="SAM" id="MobiDB-lite"/>
    </source>
</evidence>
<dbReference type="Gene3D" id="3.30.930.30">
    <property type="match status" value="1"/>
</dbReference>
<feature type="region of interest" description="Disordered" evidence="1">
    <location>
        <begin position="216"/>
        <end position="246"/>
    </location>
</feature>
<dbReference type="Proteomes" id="UP001589609">
    <property type="component" value="Unassembled WGS sequence"/>
</dbReference>
<dbReference type="InterPro" id="IPR005094">
    <property type="entry name" value="Endonuclease_MobA/VirD2"/>
</dbReference>
<proteinExistence type="predicted"/>
<protein>
    <submittedName>
        <fullName evidence="3">Relaxase/mobilization nuclease domain-containing protein</fullName>
    </submittedName>
</protein>